<feature type="compositionally biased region" description="Basic and acidic residues" evidence="2">
    <location>
        <begin position="271"/>
        <end position="288"/>
    </location>
</feature>
<dbReference type="InterPro" id="IPR037516">
    <property type="entry name" value="Tripartite_DENN"/>
</dbReference>
<feature type="region of interest" description="Disordered" evidence="2">
    <location>
        <begin position="242"/>
        <end position="407"/>
    </location>
</feature>
<dbReference type="PANTHER" id="PTHR12296">
    <property type="entry name" value="DENN DOMAIN-CONTAINING PROTEIN 4"/>
    <property type="match status" value="1"/>
</dbReference>
<feature type="compositionally biased region" description="Basic and acidic residues" evidence="2">
    <location>
        <begin position="1"/>
        <end position="19"/>
    </location>
</feature>
<feature type="region of interest" description="Disordered" evidence="2">
    <location>
        <begin position="719"/>
        <end position="772"/>
    </location>
</feature>
<dbReference type="PROSITE" id="PS50082">
    <property type="entry name" value="WD_REPEATS_2"/>
    <property type="match status" value="4"/>
</dbReference>
<sequence length="2376" mass="261314">MSSSEREKEWRASRRRADEGVVDLDEAISSSTNPRRPSSVRSSYLDSRAGRSSTTAEKPSSRASLSSLTHEDEIERIREMRARRLRQEQEVAAAAAAAGETKDDDAVARKERIRQRRSEAVGNPSRTRSTPTMSRRELEDAGLVRRDRRTSSRFSSLERDGSEADEVSSSHVTARRERRSQTENEGSGSGGLLAATTRLDIEARMAARRSSRLLAESADQLGNTKQMTLEELRTLREETRNFLSSSMRRRGSSVEARAVSDGEGDDDNEESDKTPAKERIRQRAERRGVPRRTKSADDDLMAMRASSRNFQSEEGDLDESEERRLEQEQHHRSSLASSMDLSARLKERREARAAEREAREREKKASSDIGLIRRHSRRTTTETRTVAGESFLPDLELSDDEETEDDGAPGWSVRLCLVSAMDLPLVVVPNTPLCPVVKFGLVRLPSSSTNDTERAVTEAVMTKLGKRGIESIKSAKVCTTTQKLLSKRDNGSIDFHQEYRWDQIRQPSNVGLYVELCARAVHPPANLAESPSAISQRNAYTIHDSSASSDGAQSRELLRGVNRTLSGSDDNSGFRSFWKNNPKKQAELEAAEAAAAVARMLVEDGGDQTQEGNGSSTNGTIRTTTTPQSDYEVTLRPGTKNQTSFQMTKDETLGSLVIPLSKLPLEKAVEGNQTVRLEQWYQLECEEETAGSSPKHKKPSVLLEISFSAPEILDDSEDEFEDDLDLESGGDKSDPSKSAILNASFSRRSRMEARGQNKNEPEKPKEESKLEDPVLEPGIVDFVAVVGCKDIGKQKNDDGSKGWVKSNPDSVILEQFPPKSDYHVKNGRNTLLPEMVQWFCFPEGVRLWRGTAPPSHSDLHLKRFSAASPPNIASSIAAFDACLNCTTSFSWFVIASNSDEYGSSLVKTYGAVIRFYAPAPIGIDPTQDDFAQTVLGNVTNSSATGPAKRLWVPVGICLTSNMPIIGILEALLLRLCEELSTVSSGHEPAKLKEIHVAVANMILNFQKPLAGAVNCSVPFLDGDRFLFSLPPPTGLPAIPHGRAIISVCRLLGAEGLNYLISAVLTECKILFHSQEIADIAMVAETVTALTYPFVWSLPYVPILPLGMLEFVEAPLSYILGIPTCNLKLIDPRALDDVVVIDLDNGFSPIDHNQKRRQSRGGNKHPTPLPASVATNISKAVYKLLRLEEEMEEEFGSIDFEEQTLPRLESESLPEREFRVEVAIEICGMLRGYQDCIGTVFNRDKFLKIAPILYEERRDNRGVGGGLSARGGSSSQNKVLSARSKRFLSLLVNGQNFQQLVESLESTELSFFHEIMELIDDSSSEGTQHIVMRSSSGDTGSSNKVERYVQHLVKSLQKVEDKIPTYRVEKGGRMNAEEDEDADYYLEEDFDDFDAASDSMEREEREVLSFTTNLLLPIESESATVESSEPGRQSLSMEYLAKLEETPWEYNSLFNIPLAGDASEEGIIEIYPKVKLRDAIGERRFRAWKSSHLKRSSDADLAFLPESARAAAKHGAALNLNSLVTSAKSDMTDMSSISSGGSSLRTSTLSPEQQRVADAKSRDAIRRCLDKAQGTENAIDDPSKIFVENGRDLIAEAENALRNHSAQLFLLKILAQRSRLESQRVRSIRRQTVVSNSASRLDFVAFTCLVRLSCAMLDSCMEFKEYEPAYRLLTYTAGFIMVLGGEEDETEHAEGHHRTVITMTSRVGLHPIFADIGVWETVMQLHLRDRISARKTEGNRLGQDEESVDDEEDEIEYEAAVATLYEMVGYGIPGEELSRFAMRASEGNGWFCDDRGRQLLMLARRISIRRDQVDFGGAGDAGDIEMYWKGPETTDSTLVPTEYHANPPDIDDYVWKETGWCHPAAPSSRVFTSSSVLSDASMSYRSDELMKRSAVTALASFGTSLVVSGGLDGGVFLAHSISDNTVSSDGQHKACEVRGIHLDWGSASRAGTGASSDGEYGVGAVSCLEATLGGGFHHNPNMTQTKDAVEGVHEGDFVESMEGCRIVAGTTAGDLRVWSVKDIYAALLMIKHEESKASSRLKFSLRGRALSGHRGGVTCIDAPSEVYRPDSLVTGGADGLIKLWSLRAPTASRRTSSDSDPSTGGAGPQRGRGGDAVNTLSGHVGRILCIQTAWHGDHLLSGGADRTIRVWDLASGGGKSLHTLCGHLGWVTNVQYWGPNTIVSASTDRSIALWDARVRNSPLFMLRHHHSPISDLLVGSRTDPHMVSAGTDGSIAAWDFRLLSDESSSYSHTKRKDAAKTCTIVREPSVSIRHSSLGAGPTLLTRGIKDPINAFLSVASDCIIREWNVSSGEMLEETPTGHCDAITIFDSFTKSNDFGSPQEKGESNTGHSLHKGTLTSSLDGTIRLRKLVRKFQD</sequence>
<evidence type="ECO:0000259" key="3">
    <source>
        <dbReference type="PROSITE" id="PS50211"/>
    </source>
</evidence>
<evidence type="ECO:0000313" key="5">
    <source>
        <dbReference type="Proteomes" id="UP000693970"/>
    </source>
</evidence>
<feature type="compositionally biased region" description="Basic and acidic residues" evidence="2">
    <location>
        <begin position="321"/>
        <end position="331"/>
    </location>
</feature>
<feature type="domain" description="UDENN" evidence="3">
    <location>
        <begin position="790"/>
        <end position="1313"/>
    </location>
</feature>
<feature type="compositionally biased region" description="Acidic residues" evidence="2">
    <location>
        <begin position="719"/>
        <end position="728"/>
    </location>
</feature>
<feature type="repeat" description="WD" evidence="1">
    <location>
        <begin position="2205"/>
        <end position="2240"/>
    </location>
</feature>
<dbReference type="SMART" id="SM00320">
    <property type="entry name" value="WD40"/>
    <property type="match status" value="5"/>
</dbReference>
<evidence type="ECO:0000256" key="1">
    <source>
        <dbReference type="PROSITE-ProRule" id="PRU00221"/>
    </source>
</evidence>
<dbReference type="Pfam" id="PF02141">
    <property type="entry name" value="DENN"/>
    <property type="match status" value="1"/>
</dbReference>
<dbReference type="PROSITE" id="PS50294">
    <property type="entry name" value="WD_REPEATS_REGION"/>
    <property type="match status" value="2"/>
</dbReference>
<dbReference type="Proteomes" id="UP000693970">
    <property type="component" value="Unassembled WGS sequence"/>
</dbReference>
<dbReference type="SMART" id="SM00800">
    <property type="entry name" value="uDENN"/>
    <property type="match status" value="1"/>
</dbReference>
<feature type="compositionally biased region" description="Low complexity" evidence="2">
    <location>
        <begin position="1531"/>
        <end position="1549"/>
    </location>
</feature>
<feature type="region of interest" description="Disordered" evidence="2">
    <location>
        <begin position="605"/>
        <end position="625"/>
    </location>
</feature>
<accession>A0A9K3Q5J9</accession>
<feature type="region of interest" description="Disordered" evidence="2">
    <location>
        <begin position="1150"/>
        <end position="1170"/>
    </location>
</feature>
<feature type="repeat" description="WD" evidence="1">
    <location>
        <begin position="2049"/>
        <end position="2093"/>
    </location>
</feature>
<dbReference type="InterPro" id="IPR001194">
    <property type="entry name" value="cDENN_dom"/>
</dbReference>
<feature type="compositionally biased region" description="Polar residues" evidence="2">
    <location>
        <begin position="2346"/>
        <end position="2355"/>
    </location>
</feature>
<feature type="compositionally biased region" description="Basic and acidic residues" evidence="2">
    <location>
        <begin position="134"/>
        <end position="145"/>
    </location>
</feature>
<feature type="region of interest" description="Disordered" evidence="2">
    <location>
        <begin position="214"/>
        <end position="233"/>
    </location>
</feature>
<reference evidence="4" key="2">
    <citation type="submission" date="2021-04" db="EMBL/GenBank/DDBJ databases">
        <authorList>
            <person name="Podell S."/>
        </authorList>
    </citation>
    <scope>NUCLEOTIDE SEQUENCE</scope>
    <source>
        <strain evidence="4">Hildebrandi</strain>
    </source>
</reference>
<evidence type="ECO:0000256" key="2">
    <source>
        <dbReference type="SAM" id="MobiDB-lite"/>
    </source>
</evidence>
<dbReference type="GO" id="GO:0031410">
    <property type="term" value="C:cytoplasmic vesicle"/>
    <property type="evidence" value="ECO:0007669"/>
    <property type="project" value="TreeGrafter"/>
</dbReference>
<dbReference type="InterPro" id="IPR005113">
    <property type="entry name" value="uDENN_dom"/>
</dbReference>
<organism evidence="4 5">
    <name type="scientific">Nitzschia inconspicua</name>
    <dbReference type="NCBI Taxonomy" id="303405"/>
    <lineage>
        <taxon>Eukaryota</taxon>
        <taxon>Sar</taxon>
        <taxon>Stramenopiles</taxon>
        <taxon>Ochrophyta</taxon>
        <taxon>Bacillariophyta</taxon>
        <taxon>Bacillariophyceae</taxon>
        <taxon>Bacillariophycidae</taxon>
        <taxon>Bacillariales</taxon>
        <taxon>Bacillariaceae</taxon>
        <taxon>Nitzschia</taxon>
    </lineage>
</organism>
<feature type="compositionally biased region" description="Basic residues" evidence="2">
    <location>
        <begin position="1153"/>
        <end position="1162"/>
    </location>
</feature>
<feature type="compositionally biased region" description="Low complexity" evidence="2">
    <location>
        <begin position="612"/>
        <end position="625"/>
    </location>
</feature>
<feature type="region of interest" description="Disordered" evidence="2">
    <location>
        <begin position="2336"/>
        <end position="2355"/>
    </location>
</feature>
<dbReference type="OrthoDB" id="75250at2759"/>
<evidence type="ECO:0000313" key="4">
    <source>
        <dbReference type="EMBL" id="KAG7372267.1"/>
    </source>
</evidence>
<feature type="compositionally biased region" description="Low complexity" evidence="2">
    <location>
        <begin position="124"/>
        <end position="133"/>
    </location>
</feature>
<feature type="region of interest" description="Disordered" evidence="2">
    <location>
        <begin position="1530"/>
        <end position="1555"/>
    </location>
</feature>
<dbReference type="InterPro" id="IPR001680">
    <property type="entry name" value="WD40_rpt"/>
</dbReference>
<feature type="compositionally biased region" description="Polar residues" evidence="2">
    <location>
        <begin position="28"/>
        <end position="68"/>
    </location>
</feature>
<gene>
    <name evidence="4" type="ORF">IV203_018410</name>
</gene>
<dbReference type="GO" id="GO:0032483">
    <property type="term" value="P:regulation of Rab protein signal transduction"/>
    <property type="evidence" value="ECO:0007669"/>
    <property type="project" value="TreeGrafter"/>
</dbReference>
<comment type="caution">
    <text evidence="4">The sequence shown here is derived from an EMBL/GenBank/DDBJ whole genome shotgun (WGS) entry which is preliminary data.</text>
</comment>
<dbReference type="PANTHER" id="PTHR12296:SF21">
    <property type="entry name" value="DENN DOMAIN-CONTAINING PROTEIN 3"/>
    <property type="match status" value="1"/>
</dbReference>
<feature type="compositionally biased region" description="Basic and acidic residues" evidence="2">
    <location>
        <begin position="343"/>
        <end position="366"/>
    </location>
</feature>
<protein>
    <submittedName>
        <fullName evidence="4">WD40 repeat-containing protein</fullName>
    </submittedName>
</protein>
<feature type="repeat" description="WD" evidence="1">
    <location>
        <begin position="2163"/>
        <end position="2194"/>
    </location>
</feature>
<keyword evidence="5" id="KW-1185">Reference proteome</keyword>
<feature type="region of interest" description="Disordered" evidence="2">
    <location>
        <begin position="86"/>
        <end position="197"/>
    </location>
</feature>
<keyword evidence="1" id="KW-0853">WD repeat</keyword>
<feature type="compositionally biased region" description="Basic and acidic residues" evidence="2">
    <location>
        <begin position="749"/>
        <end position="772"/>
    </location>
</feature>
<feature type="repeat" description="WD" evidence="1">
    <location>
        <begin position="2119"/>
        <end position="2155"/>
    </location>
</feature>
<name>A0A9K3Q5J9_9STRA</name>
<feature type="compositionally biased region" description="Low complexity" evidence="2">
    <location>
        <begin position="382"/>
        <end position="395"/>
    </location>
</feature>
<proteinExistence type="predicted"/>
<dbReference type="PROSITE" id="PS00678">
    <property type="entry name" value="WD_REPEATS_1"/>
    <property type="match status" value="2"/>
</dbReference>
<dbReference type="InterPro" id="IPR019775">
    <property type="entry name" value="WD40_repeat_CS"/>
</dbReference>
<dbReference type="EMBL" id="JAGRRH010000003">
    <property type="protein sequence ID" value="KAG7372267.1"/>
    <property type="molecule type" value="Genomic_DNA"/>
</dbReference>
<feature type="region of interest" description="Disordered" evidence="2">
    <location>
        <begin position="1"/>
        <end position="74"/>
    </location>
</feature>
<dbReference type="PROSITE" id="PS50211">
    <property type="entry name" value="DENN"/>
    <property type="match status" value="1"/>
</dbReference>
<dbReference type="Pfam" id="PF03456">
    <property type="entry name" value="uDENN"/>
    <property type="match status" value="1"/>
</dbReference>
<feature type="compositionally biased region" description="Basic and acidic residues" evidence="2">
    <location>
        <begin position="100"/>
        <end position="110"/>
    </location>
</feature>
<feature type="compositionally biased region" description="Acidic residues" evidence="2">
    <location>
        <begin position="396"/>
        <end position="407"/>
    </location>
</feature>
<feature type="compositionally biased region" description="Low complexity" evidence="2">
    <location>
        <begin position="2090"/>
        <end position="2102"/>
    </location>
</feature>
<dbReference type="InterPro" id="IPR051696">
    <property type="entry name" value="DENN_Domain_GEFs"/>
</dbReference>
<reference evidence="4" key="1">
    <citation type="journal article" date="2021" name="Sci. Rep.">
        <title>Diploid genomic architecture of Nitzschia inconspicua, an elite biomass production diatom.</title>
        <authorList>
            <person name="Oliver A."/>
            <person name="Podell S."/>
            <person name="Pinowska A."/>
            <person name="Traller J.C."/>
            <person name="Smith S.R."/>
            <person name="McClure R."/>
            <person name="Beliaev A."/>
            <person name="Bohutskyi P."/>
            <person name="Hill E.A."/>
            <person name="Rabines A."/>
            <person name="Zheng H."/>
            <person name="Allen L.Z."/>
            <person name="Kuo A."/>
            <person name="Grigoriev I.V."/>
            <person name="Allen A.E."/>
            <person name="Hazlebeck D."/>
            <person name="Allen E.E."/>
        </authorList>
    </citation>
    <scope>NUCLEOTIDE SEQUENCE</scope>
    <source>
        <strain evidence="4">Hildebrandi</strain>
    </source>
</reference>
<feature type="region of interest" description="Disordered" evidence="2">
    <location>
        <begin position="2090"/>
        <end position="2115"/>
    </location>
</feature>
<dbReference type="SMART" id="SM00799">
    <property type="entry name" value="DENN"/>
    <property type="match status" value="1"/>
</dbReference>
<dbReference type="Pfam" id="PF00400">
    <property type="entry name" value="WD40"/>
    <property type="match status" value="3"/>
</dbReference>